<evidence type="ECO:0000313" key="3">
    <source>
        <dbReference type="EMBL" id="MCO6395099.1"/>
    </source>
</evidence>
<feature type="transmembrane region" description="Helical" evidence="1">
    <location>
        <begin position="92"/>
        <end position="111"/>
    </location>
</feature>
<protein>
    <recommendedName>
        <fullName evidence="5">Secreted protein</fullName>
    </recommendedName>
</protein>
<dbReference type="AlphaFoldDB" id="A0AAW5HY27"/>
<gene>
    <name evidence="3" type="ORF">JMN37_08985</name>
</gene>
<keyword evidence="2" id="KW-0732">Signal</keyword>
<dbReference type="Proteomes" id="UP001205920">
    <property type="component" value="Unassembled WGS sequence"/>
</dbReference>
<accession>A0AAW5HY27</accession>
<evidence type="ECO:0000256" key="1">
    <source>
        <dbReference type="SAM" id="Phobius"/>
    </source>
</evidence>
<dbReference type="RefSeq" id="WP_071573854.1">
    <property type="nucleotide sequence ID" value="NZ_JAEUWV010000015.1"/>
</dbReference>
<keyword evidence="1" id="KW-1133">Transmembrane helix</keyword>
<comment type="caution">
    <text evidence="3">The sequence shown here is derived from an EMBL/GenBank/DDBJ whole genome shotgun (WGS) entry which is preliminary data.</text>
</comment>
<evidence type="ECO:0000256" key="2">
    <source>
        <dbReference type="SAM" id="SignalP"/>
    </source>
</evidence>
<organism evidence="3 4">
    <name type="scientific">Corynebacterium lipophilum</name>
    <dbReference type="NCBI Taxonomy" id="2804918"/>
    <lineage>
        <taxon>Bacteria</taxon>
        <taxon>Bacillati</taxon>
        <taxon>Actinomycetota</taxon>
        <taxon>Actinomycetes</taxon>
        <taxon>Mycobacteriales</taxon>
        <taxon>Corynebacteriaceae</taxon>
        <taxon>Corynebacterium</taxon>
    </lineage>
</organism>
<reference evidence="3 4" key="1">
    <citation type="submission" date="2021-01" db="EMBL/GenBank/DDBJ databases">
        <title>Identification and Characterization of Corynebacterium sp.</title>
        <authorList>
            <person name="Luo Q."/>
            <person name="Qu P."/>
            <person name="Chen Q."/>
        </authorList>
    </citation>
    <scope>NUCLEOTIDE SEQUENCE [LARGE SCALE GENOMIC DNA]</scope>
    <source>
        <strain evidence="3 4">MC-18</strain>
    </source>
</reference>
<keyword evidence="4" id="KW-1185">Reference proteome</keyword>
<feature type="signal peptide" evidence="2">
    <location>
        <begin position="1"/>
        <end position="24"/>
    </location>
</feature>
<sequence length="114" mass="11631">MKRFATAAIAATTALSLAVVPAQAADTSSNDDEVTSSVGLLALLQAGKLAGAENQADYDQAAVETLFGAAALQSSFENDEKKGWPMGRTFDIIWGSLLGVAALGGLAFLALNAK</sequence>
<evidence type="ECO:0000313" key="4">
    <source>
        <dbReference type="Proteomes" id="UP001205920"/>
    </source>
</evidence>
<proteinExistence type="predicted"/>
<keyword evidence="1" id="KW-0812">Transmembrane</keyword>
<dbReference type="EMBL" id="JAEUWV010000015">
    <property type="protein sequence ID" value="MCO6395099.1"/>
    <property type="molecule type" value="Genomic_DNA"/>
</dbReference>
<feature type="chain" id="PRO_5043554550" description="Secreted protein" evidence="2">
    <location>
        <begin position="25"/>
        <end position="114"/>
    </location>
</feature>
<name>A0AAW5HY27_9CORY</name>
<evidence type="ECO:0008006" key="5">
    <source>
        <dbReference type="Google" id="ProtNLM"/>
    </source>
</evidence>
<keyword evidence="1" id="KW-0472">Membrane</keyword>